<dbReference type="GO" id="GO:0016491">
    <property type="term" value="F:oxidoreductase activity"/>
    <property type="evidence" value="ECO:0007669"/>
    <property type="project" value="UniProtKB-KW"/>
</dbReference>
<dbReference type="InterPro" id="IPR013149">
    <property type="entry name" value="ADH-like_C"/>
</dbReference>
<evidence type="ECO:0000313" key="3">
    <source>
        <dbReference type="Proteomes" id="UP001595547"/>
    </source>
</evidence>
<dbReference type="Pfam" id="PF08240">
    <property type="entry name" value="ADH_N"/>
    <property type="match status" value="1"/>
</dbReference>
<dbReference type="PANTHER" id="PTHR43677:SF4">
    <property type="entry name" value="QUINONE OXIDOREDUCTASE-LIKE PROTEIN 2"/>
    <property type="match status" value="1"/>
</dbReference>
<organism evidence="2 3">
    <name type="scientific">Cypionkella sinensis</name>
    <dbReference type="NCBI Taxonomy" id="1756043"/>
    <lineage>
        <taxon>Bacteria</taxon>
        <taxon>Pseudomonadati</taxon>
        <taxon>Pseudomonadota</taxon>
        <taxon>Alphaproteobacteria</taxon>
        <taxon>Rhodobacterales</taxon>
        <taxon>Paracoccaceae</taxon>
        <taxon>Cypionkella</taxon>
    </lineage>
</organism>
<dbReference type="SMART" id="SM00829">
    <property type="entry name" value="PKS_ER"/>
    <property type="match status" value="1"/>
</dbReference>
<dbReference type="Proteomes" id="UP001595547">
    <property type="component" value="Unassembled WGS sequence"/>
</dbReference>
<dbReference type="CDD" id="cd08241">
    <property type="entry name" value="QOR1"/>
    <property type="match status" value="1"/>
</dbReference>
<dbReference type="SUPFAM" id="SSF50129">
    <property type="entry name" value="GroES-like"/>
    <property type="match status" value="1"/>
</dbReference>
<feature type="domain" description="Enoyl reductase (ER)" evidence="1">
    <location>
        <begin position="7"/>
        <end position="322"/>
    </location>
</feature>
<dbReference type="InterPro" id="IPR051397">
    <property type="entry name" value="Zn-ADH-like_protein"/>
</dbReference>
<protein>
    <submittedName>
        <fullName evidence="2">NADPH:quinone oxidoreductase family protein</fullName>
        <ecNumber evidence="2">1.-.-.-</ecNumber>
    </submittedName>
</protein>
<dbReference type="InterPro" id="IPR020843">
    <property type="entry name" value="ER"/>
</dbReference>
<keyword evidence="2" id="KW-0560">Oxidoreductase</keyword>
<dbReference type="InterPro" id="IPR013154">
    <property type="entry name" value="ADH-like_N"/>
</dbReference>
<sequence length="324" mass="33851">MQVWQVTALGHPAERTERALPVASSGQARVKVAAVGLNFADLLMAEGKYQERPTLPFIPGMEFAGTIDSIAPDSATGLQPGDRVAGFASGGALAEYVTAQAAHLIALPASMSFAQAAAFQIAYGTSHLALDRKARLQPGEVLLVFGAAGGVGLTAVEIGKRMGARVIACARGAEKLEIARAAGADVLIDSDTPDLKAALKAAAKPWGGVDVVYDPVGGPAFAAALSACRPEGRLLTIGFASGQLPDIPANHLLVKNLSVMGLYWGGYMTFAPQVLADSLRTLFQWFAEGGLRPHISHELPFADYPKGLELLRTRKATGKVVITL</sequence>
<dbReference type="EMBL" id="JBHRTO010000002">
    <property type="protein sequence ID" value="MFC3182524.1"/>
    <property type="molecule type" value="Genomic_DNA"/>
</dbReference>
<dbReference type="RefSeq" id="WP_380074187.1">
    <property type="nucleotide sequence ID" value="NZ_JBHRTO010000002.1"/>
</dbReference>
<evidence type="ECO:0000313" key="2">
    <source>
        <dbReference type="EMBL" id="MFC3182524.1"/>
    </source>
</evidence>
<evidence type="ECO:0000259" key="1">
    <source>
        <dbReference type="SMART" id="SM00829"/>
    </source>
</evidence>
<dbReference type="InterPro" id="IPR036291">
    <property type="entry name" value="NAD(P)-bd_dom_sf"/>
</dbReference>
<accession>A0ABV7J184</accession>
<dbReference type="SUPFAM" id="SSF51735">
    <property type="entry name" value="NAD(P)-binding Rossmann-fold domains"/>
    <property type="match status" value="1"/>
</dbReference>
<reference evidence="3" key="1">
    <citation type="journal article" date="2019" name="Int. J. Syst. Evol. Microbiol.">
        <title>The Global Catalogue of Microorganisms (GCM) 10K type strain sequencing project: providing services to taxonomists for standard genome sequencing and annotation.</title>
        <authorList>
            <consortium name="The Broad Institute Genomics Platform"/>
            <consortium name="The Broad Institute Genome Sequencing Center for Infectious Disease"/>
            <person name="Wu L."/>
            <person name="Ma J."/>
        </authorList>
    </citation>
    <scope>NUCLEOTIDE SEQUENCE [LARGE SCALE GENOMIC DNA]</scope>
    <source>
        <strain evidence="3">KCTC 52039</strain>
    </source>
</reference>
<gene>
    <name evidence="2" type="ORF">ACFOGH_16115</name>
</gene>
<comment type="caution">
    <text evidence="2">The sequence shown here is derived from an EMBL/GenBank/DDBJ whole genome shotgun (WGS) entry which is preliminary data.</text>
</comment>
<dbReference type="Gene3D" id="3.40.50.720">
    <property type="entry name" value="NAD(P)-binding Rossmann-like Domain"/>
    <property type="match status" value="1"/>
</dbReference>
<name>A0ABV7J184_9RHOB</name>
<dbReference type="InterPro" id="IPR011032">
    <property type="entry name" value="GroES-like_sf"/>
</dbReference>
<proteinExistence type="predicted"/>
<dbReference type="Gene3D" id="3.90.180.10">
    <property type="entry name" value="Medium-chain alcohol dehydrogenases, catalytic domain"/>
    <property type="match status" value="1"/>
</dbReference>
<dbReference type="EC" id="1.-.-.-" evidence="2"/>
<keyword evidence="3" id="KW-1185">Reference proteome</keyword>
<dbReference type="Pfam" id="PF00107">
    <property type="entry name" value="ADH_zinc_N"/>
    <property type="match status" value="1"/>
</dbReference>
<dbReference type="PANTHER" id="PTHR43677">
    <property type="entry name" value="SHORT-CHAIN DEHYDROGENASE/REDUCTASE"/>
    <property type="match status" value="1"/>
</dbReference>